<evidence type="ECO:0000313" key="3">
    <source>
        <dbReference type="RefSeq" id="XP_026276109.2"/>
    </source>
</evidence>
<dbReference type="InterPro" id="IPR052830">
    <property type="entry name" value="RCC1_domain-containing"/>
</dbReference>
<dbReference type="GeneID" id="113204936"/>
<gene>
    <name evidence="3 4" type="primary">LOC113204936</name>
</gene>
<dbReference type="KEGG" id="foc:113204936"/>
<dbReference type="AlphaFoldDB" id="A0A6J1S4G7"/>
<dbReference type="PROSITE" id="PS50012">
    <property type="entry name" value="RCC1_3"/>
    <property type="match status" value="2"/>
</dbReference>
<dbReference type="OrthoDB" id="5370059at2759"/>
<evidence type="ECO:0000313" key="2">
    <source>
        <dbReference type="Proteomes" id="UP000504606"/>
    </source>
</evidence>
<reference evidence="3 4" key="1">
    <citation type="submission" date="2025-04" db="UniProtKB">
        <authorList>
            <consortium name="RefSeq"/>
        </authorList>
    </citation>
    <scope>IDENTIFICATION</scope>
    <source>
        <tissue evidence="3 4">Whole organism</tissue>
    </source>
</reference>
<keyword evidence="2" id="KW-1185">Reference proteome</keyword>
<dbReference type="Proteomes" id="UP000504606">
    <property type="component" value="Unplaced"/>
</dbReference>
<dbReference type="PANTHER" id="PTHR46849">
    <property type="entry name" value="RCC1 DOMAIN-CONTAINING PROTEIN 1"/>
    <property type="match status" value="1"/>
</dbReference>
<evidence type="ECO:0000256" key="1">
    <source>
        <dbReference type="PROSITE-ProRule" id="PRU00235"/>
    </source>
</evidence>
<proteinExistence type="predicted"/>
<dbReference type="InterPro" id="IPR000408">
    <property type="entry name" value="Reg_chr_condens"/>
</dbReference>
<dbReference type="Pfam" id="PF13540">
    <property type="entry name" value="RCC1_2"/>
    <property type="match status" value="1"/>
</dbReference>
<evidence type="ECO:0000313" key="4">
    <source>
        <dbReference type="RefSeq" id="XP_052119828.1"/>
    </source>
</evidence>
<sequence length="366" mass="39519">MSFYYCGWNGCGQVSGHPMIISKPAKLSFDGPIVNVSCTWSVLAVIAGKSMTFMGFVENNINVRREIFLSNSAQPIHLSSCQSRTLVACSKGNCYDYSPESNTLRQLVKFTTSELDPEESASVDNSSIIKVSCSDYGCLALSKSGRVFTIPSPLVLPGLVVTDIACGNEHYALLTKCGLVYTWGSGSRGQLGHGDLEPEEKPRLVEALAGMQVCCISVGAWHNAAVTSSGDLYTWGWGTDGQLGIDDSVTDDDHDHRPTASKKLKTDAQVSVLQERNEKYRGIVLGCPSPVDTSADVTAVSCGSRHTVVLLVDGTIWGCGWNAYGQLACPPEECIRSIYLRQIFIPDFKGKISNVQCGGWNSCFIV</sequence>
<dbReference type="PROSITE" id="PS00626">
    <property type="entry name" value="RCC1_2"/>
    <property type="match status" value="1"/>
</dbReference>
<dbReference type="SUPFAM" id="SSF50985">
    <property type="entry name" value="RCC1/BLIP-II"/>
    <property type="match status" value="1"/>
</dbReference>
<dbReference type="Gene3D" id="2.130.10.30">
    <property type="entry name" value="Regulator of chromosome condensation 1/beta-lactamase-inhibitor protein II"/>
    <property type="match status" value="2"/>
</dbReference>
<accession>A0A6J1S4G7</accession>
<dbReference type="RefSeq" id="XP_026276109.2">
    <property type="nucleotide sequence ID" value="XM_026420324.2"/>
</dbReference>
<organism evidence="2 3">
    <name type="scientific">Frankliniella occidentalis</name>
    <name type="common">Western flower thrips</name>
    <name type="synonym">Euthrips occidentalis</name>
    <dbReference type="NCBI Taxonomy" id="133901"/>
    <lineage>
        <taxon>Eukaryota</taxon>
        <taxon>Metazoa</taxon>
        <taxon>Ecdysozoa</taxon>
        <taxon>Arthropoda</taxon>
        <taxon>Hexapoda</taxon>
        <taxon>Insecta</taxon>
        <taxon>Pterygota</taxon>
        <taxon>Neoptera</taxon>
        <taxon>Paraneoptera</taxon>
        <taxon>Thysanoptera</taxon>
        <taxon>Terebrantia</taxon>
        <taxon>Thripoidea</taxon>
        <taxon>Thripidae</taxon>
        <taxon>Frankliniella</taxon>
    </lineage>
</organism>
<feature type="repeat" description="RCC1" evidence="1">
    <location>
        <begin position="230"/>
        <end position="313"/>
    </location>
</feature>
<dbReference type="Pfam" id="PF00415">
    <property type="entry name" value="RCC1"/>
    <property type="match status" value="1"/>
</dbReference>
<name>A0A6J1S4G7_FRAOC</name>
<dbReference type="PANTHER" id="PTHR46849:SF1">
    <property type="entry name" value="RCC1 DOMAIN-CONTAINING PROTEIN 1"/>
    <property type="match status" value="1"/>
</dbReference>
<dbReference type="PRINTS" id="PR00633">
    <property type="entry name" value="RCCNDNSATION"/>
</dbReference>
<protein>
    <submittedName>
        <fullName evidence="3 4">RCC1 domain-containing protein 1 isoform X1</fullName>
    </submittedName>
</protein>
<feature type="repeat" description="RCC1" evidence="1">
    <location>
        <begin position="178"/>
        <end position="229"/>
    </location>
</feature>
<dbReference type="RefSeq" id="XP_052119828.1">
    <property type="nucleotide sequence ID" value="XM_052263868.1"/>
</dbReference>
<dbReference type="InterPro" id="IPR009091">
    <property type="entry name" value="RCC1/BLIP-II"/>
</dbReference>